<evidence type="ECO:0000256" key="3">
    <source>
        <dbReference type="ARBA" id="ARBA00022771"/>
    </source>
</evidence>
<reference evidence="9" key="1">
    <citation type="submission" date="2023-10" db="EMBL/GenBank/DDBJ databases">
        <title>Genome assemblies of two species of porcelain crab, Petrolisthes cinctipes and Petrolisthes manimaculis (Anomura: Porcellanidae).</title>
        <authorList>
            <person name="Angst P."/>
        </authorList>
    </citation>
    <scope>NUCLEOTIDE SEQUENCE</scope>
    <source>
        <strain evidence="9">PB745_01</strain>
        <tissue evidence="9">Gill</tissue>
    </source>
</reference>
<name>A0AAE1GGI9_PETCI</name>
<evidence type="ECO:0000256" key="7">
    <source>
        <dbReference type="SAM" id="MobiDB-lite"/>
    </source>
</evidence>
<dbReference type="EMBL" id="JAWQEG010000352">
    <property type="protein sequence ID" value="KAK3891319.1"/>
    <property type="molecule type" value="Genomic_DNA"/>
</dbReference>
<dbReference type="SMART" id="SM00980">
    <property type="entry name" value="THAP"/>
    <property type="match status" value="1"/>
</dbReference>
<evidence type="ECO:0000256" key="6">
    <source>
        <dbReference type="PROSITE-ProRule" id="PRU00309"/>
    </source>
</evidence>
<keyword evidence="5 6" id="KW-0238">DNA-binding</keyword>
<protein>
    <recommendedName>
        <fullName evidence="8">THAP-type domain-containing protein</fullName>
    </recommendedName>
</protein>
<keyword evidence="10" id="KW-1185">Reference proteome</keyword>
<dbReference type="PANTHER" id="PTHR23080">
    <property type="entry name" value="THAP DOMAIN PROTEIN"/>
    <property type="match status" value="1"/>
</dbReference>
<dbReference type="Pfam" id="PF13359">
    <property type="entry name" value="DDE_Tnp_4"/>
    <property type="match status" value="1"/>
</dbReference>
<evidence type="ECO:0000259" key="8">
    <source>
        <dbReference type="PROSITE" id="PS50950"/>
    </source>
</evidence>
<dbReference type="SUPFAM" id="SSF57716">
    <property type="entry name" value="Glucocorticoid receptor-like (DNA-binding domain)"/>
    <property type="match status" value="1"/>
</dbReference>
<feature type="domain" description="THAP-type" evidence="8">
    <location>
        <begin position="26"/>
        <end position="118"/>
    </location>
</feature>
<dbReference type="GO" id="GO:0003677">
    <property type="term" value="F:DNA binding"/>
    <property type="evidence" value="ECO:0007669"/>
    <property type="project" value="UniProtKB-UniRule"/>
</dbReference>
<gene>
    <name evidence="9" type="ORF">Pcinc_004763</name>
</gene>
<evidence type="ECO:0000313" key="10">
    <source>
        <dbReference type="Proteomes" id="UP001286313"/>
    </source>
</evidence>
<feature type="region of interest" description="Disordered" evidence="7">
    <location>
        <begin position="142"/>
        <end position="183"/>
    </location>
</feature>
<organism evidence="9 10">
    <name type="scientific">Petrolisthes cinctipes</name>
    <name type="common">Flat porcelain crab</name>
    <dbReference type="NCBI Taxonomy" id="88211"/>
    <lineage>
        <taxon>Eukaryota</taxon>
        <taxon>Metazoa</taxon>
        <taxon>Ecdysozoa</taxon>
        <taxon>Arthropoda</taxon>
        <taxon>Crustacea</taxon>
        <taxon>Multicrustacea</taxon>
        <taxon>Malacostraca</taxon>
        <taxon>Eumalacostraca</taxon>
        <taxon>Eucarida</taxon>
        <taxon>Decapoda</taxon>
        <taxon>Pleocyemata</taxon>
        <taxon>Anomura</taxon>
        <taxon>Galatheoidea</taxon>
        <taxon>Porcellanidae</taxon>
        <taxon>Petrolisthes</taxon>
    </lineage>
</organism>
<dbReference type="AlphaFoldDB" id="A0AAE1GGI9"/>
<dbReference type="PROSITE" id="PS50950">
    <property type="entry name" value="ZF_THAP"/>
    <property type="match status" value="1"/>
</dbReference>
<feature type="compositionally biased region" description="Basic and acidic residues" evidence="7">
    <location>
        <begin position="144"/>
        <end position="166"/>
    </location>
</feature>
<keyword evidence="3 6" id="KW-0863">Zinc-finger</keyword>
<evidence type="ECO:0000256" key="4">
    <source>
        <dbReference type="ARBA" id="ARBA00022833"/>
    </source>
</evidence>
<dbReference type="Proteomes" id="UP001286313">
    <property type="component" value="Unassembled WGS sequence"/>
</dbReference>
<dbReference type="InterPro" id="IPR006612">
    <property type="entry name" value="THAP_Znf"/>
</dbReference>
<dbReference type="GO" id="GO:0008270">
    <property type="term" value="F:zinc ion binding"/>
    <property type="evidence" value="ECO:0007669"/>
    <property type="project" value="UniProtKB-KW"/>
</dbReference>
<sequence length="302" mass="33974">MHVTSHPPINNNKPLLAVAARRFVRMVKWCCAFGCSNKEGRDNVSFYRFPAEIRNRRGSLGGSTNRRAIWINAVKRAAAGSTSKVWKPSQHDRLCSAHFISGKKSDDSLAPDFVPSVFSFTSSPRKRKAEVALQRFQRRQNFSKLKEDSKPSHEEAKGLTGKEVHEAGNCSDMENELPSESDSDTLSITSDMLDYEQGANVALDKDCKYLREQNHHLNDNLSKLSLTENAFQNDEKDTREIASQRIHVERVIGLLRNKYTMLQDTHPLTMLQSDDSGLTCLDKCVRVACALVNMCPSVVPFD</sequence>
<feature type="compositionally biased region" description="Acidic residues" evidence="7">
    <location>
        <begin position="173"/>
        <end position="183"/>
    </location>
</feature>
<accession>A0AAE1GGI9</accession>
<dbReference type="PANTHER" id="PTHR23080:SF144">
    <property type="entry name" value="SPINDLE AND KINETOCHORE ASSOCIATED COMPLEX SUBUNIT 3"/>
    <property type="match status" value="1"/>
</dbReference>
<evidence type="ECO:0000256" key="5">
    <source>
        <dbReference type="ARBA" id="ARBA00023125"/>
    </source>
</evidence>
<keyword evidence="2" id="KW-0479">Metal-binding</keyword>
<keyword evidence="4" id="KW-0862">Zinc</keyword>
<dbReference type="InterPro" id="IPR027806">
    <property type="entry name" value="HARBI1_dom"/>
</dbReference>
<evidence type="ECO:0000313" key="9">
    <source>
        <dbReference type="EMBL" id="KAK3891319.1"/>
    </source>
</evidence>
<dbReference type="Pfam" id="PF05485">
    <property type="entry name" value="THAP"/>
    <property type="match status" value="1"/>
</dbReference>
<evidence type="ECO:0000256" key="2">
    <source>
        <dbReference type="ARBA" id="ARBA00022723"/>
    </source>
</evidence>
<comment type="caution">
    <text evidence="9">The sequence shown here is derived from an EMBL/GenBank/DDBJ whole genome shotgun (WGS) entry which is preliminary data.</text>
</comment>
<proteinExistence type="predicted"/>
<evidence type="ECO:0000256" key="1">
    <source>
        <dbReference type="ARBA" id="ARBA00001968"/>
    </source>
</evidence>
<comment type="cofactor">
    <cofactor evidence="1">
        <name>a divalent metal cation</name>
        <dbReference type="ChEBI" id="CHEBI:60240"/>
    </cofactor>
</comment>